<organism evidence="1 2">
    <name type="scientific">Lindgomyces ingoldianus</name>
    <dbReference type="NCBI Taxonomy" id="673940"/>
    <lineage>
        <taxon>Eukaryota</taxon>
        <taxon>Fungi</taxon>
        <taxon>Dikarya</taxon>
        <taxon>Ascomycota</taxon>
        <taxon>Pezizomycotina</taxon>
        <taxon>Dothideomycetes</taxon>
        <taxon>Pleosporomycetidae</taxon>
        <taxon>Pleosporales</taxon>
        <taxon>Lindgomycetaceae</taxon>
        <taxon>Lindgomyces</taxon>
    </lineage>
</organism>
<keyword evidence="2" id="KW-1185">Reference proteome</keyword>
<evidence type="ECO:0000313" key="2">
    <source>
        <dbReference type="Proteomes" id="UP000799755"/>
    </source>
</evidence>
<gene>
    <name evidence="1" type="ORF">BDR25DRAFT_310326</name>
</gene>
<dbReference type="EMBL" id="MU003495">
    <property type="protein sequence ID" value="KAF2475873.1"/>
    <property type="molecule type" value="Genomic_DNA"/>
</dbReference>
<proteinExistence type="predicted"/>
<protein>
    <submittedName>
        <fullName evidence="1">Uncharacterized protein</fullName>
    </submittedName>
</protein>
<sequence length="192" mass="21249">MGNDVGVGDGGERNLENGGKRDTEGGSNQPQAHGAVFHCVDVGLNETRVQTVSPGVADKMIFKPLGDAYPNFPRWWWKRVSGTKFYRARSDCKKSKKAKDILPIRTSGAIKTRYITFRINIKEHYTLWAVIFLVLVAMVFTLSATLCILPMWLRDHPGDLQNATVLAVFAIGVLSILSSFAVSLFSVQMTKS</sequence>
<reference evidence="1" key="1">
    <citation type="journal article" date="2020" name="Stud. Mycol.">
        <title>101 Dothideomycetes genomes: a test case for predicting lifestyles and emergence of pathogens.</title>
        <authorList>
            <person name="Haridas S."/>
            <person name="Albert R."/>
            <person name="Binder M."/>
            <person name="Bloem J."/>
            <person name="Labutti K."/>
            <person name="Salamov A."/>
            <person name="Andreopoulos B."/>
            <person name="Baker S."/>
            <person name="Barry K."/>
            <person name="Bills G."/>
            <person name="Bluhm B."/>
            <person name="Cannon C."/>
            <person name="Castanera R."/>
            <person name="Culley D."/>
            <person name="Daum C."/>
            <person name="Ezra D."/>
            <person name="Gonzalez J."/>
            <person name="Henrissat B."/>
            <person name="Kuo A."/>
            <person name="Liang C."/>
            <person name="Lipzen A."/>
            <person name="Lutzoni F."/>
            <person name="Magnuson J."/>
            <person name="Mondo S."/>
            <person name="Nolan M."/>
            <person name="Ohm R."/>
            <person name="Pangilinan J."/>
            <person name="Park H.-J."/>
            <person name="Ramirez L."/>
            <person name="Alfaro M."/>
            <person name="Sun H."/>
            <person name="Tritt A."/>
            <person name="Yoshinaga Y."/>
            <person name="Zwiers L.-H."/>
            <person name="Turgeon B."/>
            <person name="Goodwin S."/>
            <person name="Spatafora J."/>
            <person name="Crous P."/>
            <person name="Grigoriev I."/>
        </authorList>
    </citation>
    <scope>NUCLEOTIDE SEQUENCE</scope>
    <source>
        <strain evidence="1">ATCC 200398</strain>
    </source>
</reference>
<comment type="caution">
    <text evidence="1">The sequence shown here is derived from an EMBL/GenBank/DDBJ whole genome shotgun (WGS) entry which is preliminary data.</text>
</comment>
<name>A0ACB6R9B2_9PLEO</name>
<evidence type="ECO:0000313" key="1">
    <source>
        <dbReference type="EMBL" id="KAF2475873.1"/>
    </source>
</evidence>
<accession>A0ACB6R9B2</accession>
<dbReference type="Proteomes" id="UP000799755">
    <property type="component" value="Unassembled WGS sequence"/>
</dbReference>